<dbReference type="HOGENOM" id="CLU_055267_0_0_11"/>
<evidence type="ECO:0000256" key="1">
    <source>
        <dbReference type="SAM" id="Phobius"/>
    </source>
</evidence>
<dbReference type="NCBIfam" id="NF047619">
    <property type="entry name" value="NADase_discoid"/>
    <property type="match status" value="1"/>
</dbReference>
<gene>
    <name evidence="2" type="ordered locus">AMED_4830</name>
</gene>
<dbReference type="eggNOG" id="ENOG5033CPB">
    <property type="taxonomic scope" value="Bacteria"/>
</dbReference>
<dbReference type="EMBL" id="CP002000">
    <property type="protein sequence ID" value="ADJ46596.1"/>
    <property type="molecule type" value="Genomic_DNA"/>
</dbReference>
<dbReference type="InterPro" id="IPR057561">
    <property type="entry name" value="NADase_transloc"/>
</dbReference>
<dbReference type="KEGG" id="amd:AMED_4830"/>
<evidence type="ECO:0008006" key="4">
    <source>
        <dbReference type="Google" id="ProtNLM"/>
    </source>
</evidence>
<reference evidence="2 3" key="1">
    <citation type="journal article" date="2010" name="Cell Res.">
        <title>Complete genome sequence of the rifamycin SV-producing Amycolatopsis mediterranei U32 revealed its genetic characteristics in phylogeny and metabolism.</title>
        <authorList>
            <person name="Zhao W."/>
            <person name="Zhong Y."/>
            <person name="Yuan H."/>
            <person name="Wang J."/>
            <person name="Zheng H."/>
            <person name="Wang Y."/>
            <person name="Cen X."/>
            <person name="Xu F."/>
            <person name="Bai J."/>
            <person name="Han X."/>
            <person name="Lu G."/>
            <person name="Zhu Y."/>
            <person name="Shao Z."/>
            <person name="Yan H."/>
            <person name="Li C."/>
            <person name="Peng N."/>
            <person name="Zhang Z."/>
            <person name="Zhang Y."/>
            <person name="Lin W."/>
            <person name="Fan Y."/>
            <person name="Qin Z."/>
            <person name="Hu Y."/>
            <person name="Zhu B."/>
            <person name="Wang S."/>
            <person name="Ding X."/>
            <person name="Zhao G.P."/>
        </authorList>
    </citation>
    <scope>NUCLEOTIDE SEQUENCE [LARGE SCALE GENOMIC DNA]</scope>
    <source>
        <strain evidence="3">U-32</strain>
    </source>
</reference>
<feature type="transmembrane region" description="Helical" evidence="1">
    <location>
        <begin position="152"/>
        <end position="171"/>
    </location>
</feature>
<dbReference type="SUPFAM" id="SSF49785">
    <property type="entry name" value="Galactose-binding domain-like"/>
    <property type="match status" value="1"/>
</dbReference>
<organism evidence="2 3">
    <name type="scientific">Amycolatopsis mediterranei (strain U-32)</name>
    <dbReference type="NCBI Taxonomy" id="749927"/>
    <lineage>
        <taxon>Bacteria</taxon>
        <taxon>Bacillati</taxon>
        <taxon>Actinomycetota</taxon>
        <taxon>Actinomycetes</taxon>
        <taxon>Pseudonocardiales</taxon>
        <taxon>Pseudonocardiaceae</taxon>
        <taxon>Amycolatopsis</taxon>
    </lineage>
</organism>
<evidence type="ECO:0000313" key="2">
    <source>
        <dbReference type="EMBL" id="ADJ46596.1"/>
    </source>
</evidence>
<dbReference type="OrthoDB" id="3808044at2"/>
<keyword evidence="1" id="KW-0812">Transmembrane</keyword>
<dbReference type="PATRIC" id="fig|749927.5.peg.4997"/>
<protein>
    <recommendedName>
        <fullName evidence="4">Zinc ribbon domain-containing protein</fullName>
    </recommendedName>
</protein>
<sequence length="331" mass="35983">MVIYAECGHQGPADVEFCGECGRYLKWDDDGPVAVRSQPVVQQQQQQQQQVVQPAEPIAPVRQPVQQTVEEQILNPGDLICGRCGKGNAPARNFCSRCGASLAESEVVKTSWWRRLFGRKPKELKAGARPGKDGVRRRTGRTGAARRTVGKVLRRAIAMALIFSALIYALYQPFRGAINTAAVGLWSQVTGIFEAKLNPIHPIKVTATAQSNGHAAPLVTDNAKNTFWSAPGDREQVLVFTFDHPADLRKAIVYSGDAANFPAAHRPQKLHLVFSTGKTYDMVLADTPDAQEVPIENSAGATSVELHVTGLYRSLNGTDVAISEIELFEAG</sequence>
<keyword evidence="1" id="KW-0472">Membrane</keyword>
<dbReference type="Gene3D" id="2.60.120.260">
    <property type="entry name" value="Galactose-binding domain-like"/>
    <property type="match status" value="1"/>
</dbReference>
<dbReference type="Proteomes" id="UP000000328">
    <property type="component" value="Chromosome"/>
</dbReference>
<keyword evidence="1" id="KW-1133">Transmembrane helix</keyword>
<accession>A0A0H3D7E8</accession>
<proteinExistence type="predicted"/>
<name>A0A0H3D7E8_AMYMU</name>
<dbReference type="RefSeq" id="WP_013226662.1">
    <property type="nucleotide sequence ID" value="NC_014318.1"/>
</dbReference>
<dbReference type="InterPro" id="IPR008979">
    <property type="entry name" value="Galactose-bd-like_sf"/>
</dbReference>
<evidence type="ECO:0000313" key="3">
    <source>
        <dbReference type="Proteomes" id="UP000000328"/>
    </source>
</evidence>
<dbReference type="AlphaFoldDB" id="A0A0H3D7E8"/>